<proteinExistence type="predicted"/>
<gene>
    <name evidence="2" type="ORF">K450DRAFT_250439</name>
</gene>
<sequence length="302" mass="32347">MLMPLLLALVAAFTGLVNAGGSVPPQYSFGDSTYPSIIPASWALTNADSLVASNSCIIVTSPAFGGVYQAGSSLAIRWFLNSDAAIAVARLNSTYQLTLSLVDNYSNRTTLIASGVDPYSSVYLWEIPSDTAFNRRAYIAVSGLLGNLTANIASVCIDNPQIAGPFTILNRQQPSFFITGPDPGIGQNNTDLGNRNGTGIELLQSVPMGRLFYNVAIPIAWFCTISNINLVDIYLVADQGSFNSTIAQSLNVNSARYYYTVPSTINLPENTTFSILMYGRNSNSSNILSWARDGPYNVTTAS</sequence>
<organism evidence="2 3">
    <name type="scientific">Umbelopsis ramanniana AG</name>
    <dbReference type="NCBI Taxonomy" id="1314678"/>
    <lineage>
        <taxon>Eukaryota</taxon>
        <taxon>Fungi</taxon>
        <taxon>Fungi incertae sedis</taxon>
        <taxon>Mucoromycota</taxon>
        <taxon>Mucoromycotina</taxon>
        <taxon>Umbelopsidomycetes</taxon>
        <taxon>Umbelopsidales</taxon>
        <taxon>Umbelopsidaceae</taxon>
        <taxon>Umbelopsis</taxon>
    </lineage>
</organism>
<accession>A0AAD5HD10</accession>
<reference evidence="2" key="2">
    <citation type="journal article" date="2022" name="Proc. Natl. Acad. Sci. U.S.A.">
        <title>Diploid-dominant life cycles characterize the early evolution of Fungi.</title>
        <authorList>
            <person name="Amses K.R."/>
            <person name="Simmons D.R."/>
            <person name="Longcore J.E."/>
            <person name="Mondo S.J."/>
            <person name="Seto K."/>
            <person name="Jeronimo G.H."/>
            <person name="Bonds A.E."/>
            <person name="Quandt C.A."/>
            <person name="Davis W.J."/>
            <person name="Chang Y."/>
            <person name="Federici B.A."/>
            <person name="Kuo A."/>
            <person name="LaButti K."/>
            <person name="Pangilinan J."/>
            <person name="Andreopoulos W."/>
            <person name="Tritt A."/>
            <person name="Riley R."/>
            <person name="Hundley H."/>
            <person name="Johnson J."/>
            <person name="Lipzen A."/>
            <person name="Barry K."/>
            <person name="Lang B.F."/>
            <person name="Cuomo C.A."/>
            <person name="Buchler N.E."/>
            <person name="Grigoriev I.V."/>
            <person name="Spatafora J.W."/>
            <person name="Stajich J.E."/>
            <person name="James T.Y."/>
        </authorList>
    </citation>
    <scope>NUCLEOTIDE SEQUENCE</scope>
    <source>
        <strain evidence="2">AG</strain>
    </source>
</reference>
<protein>
    <submittedName>
        <fullName evidence="2">Uncharacterized protein</fullName>
    </submittedName>
</protein>
<keyword evidence="1" id="KW-0732">Signal</keyword>
<evidence type="ECO:0000256" key="1">
    <source>
        <dbReference type="SAM" id="SignalP"/>
    </source>
</evidence>
<dbReference type="RefSeq" id="XP_051442702.1">
    <property type="nucleotide sequence ID" value="XM_051590554.1"/>
</dbReference>
<dbReference type="GeneID" id="75915897"/>
<dbReference type="Proteomes" id="UP001206595">
    <property type="component" value="Unassembled WGS sequence"/>
</dbReference>
<dbReference type="AlphaFoldDB" id="A0AAD5HD10"/>
<dbReference type="EMBL" id="MU620937">
    <property type="protein sequence ID" value="KAI8577698.1"/>
    <property type="molecule type" value="Genomic_DNA"/>
</dbReference>
<keyword evidence="3" id="KW-1185">Reference proteome</keyword>
<evidence type="ECO:0000313" key="3">
    <source>
        <dbReference type="Proteomes" id="UP001206595"/>
    </source>
</evidence>
<comment type="caution">
    <text evidence="2">The sequence shown here is derived from an EMBL/GenBank/DDBJ whole genome shotgun (WGS) entry which is preliminary data.</text>
</comment>
<feature type="chain" id="PRO_5042135174" evidence="1">
    <location>
        <begin position="20"/>
        <end position="302"/>
    </location>
</feature>
<feature type="signal peptide" evidence="1">
    <location>
        <begin position="1"/>
        <end position="19"/>
    </location>
</feature>
<reference evidence="2" key="1">
    <citation type="submission" date="2021-06" db="EMBL/GenBank/DDBJ databases">
        <authorList>
            <consortium name="DOE Joint Genome Institute"/>
            <person name="Mondo S.J."/>
            <person name="Amses K.R."/>
            <person name="Simmons D.R."/>
            <person name="Longcore J.E."/>
            <person name="Seto K."/>
            <person name="Alves G.H."/>
            <person name="Bonds A.E."/>
            <person name="Quandt C.A."/>
            <person name="Davis W.J."/>
            <person name="Chang Y."/>
            <person name="Letcher P.M."/>
            <person name="Powell M.J."/>
            <person name="Kuo A."/>
            <person name="Labutti K."/>
            <person name="Pangilinan J."/>
            <person name="Andreopoulos W."/>
            <person name="Tritt A."/>
            <person name="Riley R."/>
            <person name="Hundley H."/>
            <person name="Johnson J."/>
            <person name="Lipzen A."/>
            <person name="Barry K."/>
            <person name="Berbee M.L."/>
            <person name="Buchler N.E."/>
            <person name="Grigoriev I.V."/>
            <person name="Spatafora J.W."/>
            <person name="Stajich J.E."/>
            <person name="James T.Y."/>
        </authorList>
    </citation>
    <scope>NUCLEOTIDE SEQUENCE</scope>
    <source>
        <strain evidence="2">AG</strain>
    </source>
</reference>
<evidence type="ECO:0000313" key="2">
    <source>
        <dbReference type="EMBL" id="KAI8577698.1"/>
    </source>
</evidence>
<name>A0AAD5HD10_UMBRA</name>